<dbReference type="InterPro" id="IPR000424">
    <property type="entry name" value="Primosome_PriB/ssb"/>
</dbReference>
<name>A0A1G2UJP5_9BACT</name>
<dbReference type="STRING" id="1802772.A3H60_00445"/>
<evidence type="ECO:0000256" key="2">
    <source>
        <dbReference type="HAMAP-Rule" id="MF_00984"/>
    </source>
</evidence>
<comment type="subunit">
    <text evidence="2">Homotetramer.</text>
</comment>
<dbReference type="PIRSF" id="PIRSF002070">
    <property type="entry name" value="SSB"/>
    <property type="match status" value="1"/>
</dbReference>
<sequence length="147" mass="16579">MYINKAIIYGNLTRDPELKSLPSGTVVVNFSVATNRTWKDKNGQKQEDVEYHNVVAFGRTAETINQYMKKGSGIYVEGRIQTRNWNAADGTKKYRTEIVADRIQFGPKRDGGDKSSFAKASEDKQEAPPVDTIDYPEENVNVDDIPF</sequence>
<comment type="caution">
    <text evidence="5">The sequence shown here is derived from an EMBL/GenBank/DDBJ whole genome shotgun (WGS) entry which is preliminary data.</text>
</comment>
<dbReference type="PANTHER" id="PTHR10302">
    <property type="entry name" value="SINGLE-STRANDED DNA-BINDING PROTEIN"/>
    <property type="match status" value="1"/>
</dbReference>
<dbReference type="NCBIfam" id="TIGR00621">
    <property type="entry name" value="ssb"/>
    <property type="match status" value="1"/>
</dbReference>
<evidence type="ECO:0000256" key="4">
    <source>
        <dbReference type="SAM" id="MobiDB-lite"/>
    </source>
</evidence>
<feature type="region of interest" description="Disordered" evidence="4">
    <location>
        <begin position="105"/>
        <end position="147"/>
    </location>
</feature>
<dbReference type="Pfam" id="PF00436">
    <property type="entry name" value="SSB"/>
    <property type="match status" value="1"/>
</dbReference>
<dbReference type="InterPro" id="IPR012340">
    <property type="entry name" value="NA-bd_OB-fold"/>
</dbReference>
<dbReference type="CDD" id="cd04496">
    <property type="entry name" value="SSB_OBF"/>
    <property type="match status" value="1"/>
</dbReference>
<comment type="caution">
    <text evidence="2">Lacks conserved residue(s) required for the propagation of feature annotation.</text>
</comment>
<protein>
    <recommendedName>
        <fullName evidence="2 3">Single-stranded DNA-binding protein</fullName>
        <shortName evidence="2">SSB</shortName>
    </recommendedName>
</protein>
<dbReference type="PROSITE" id="PS50935">
    <property type="entry name" value="SSB"/>
    <property type="match status" value="1"/>
</dbReference>
<gene>
    <name evidence="5" type="ORF">A3H60_00445</name>
</gene>
<accession>A0A1G2UJP5</accession>
<dbReference type="PANTHER" id="PTHR10302:SF27">
    <property type="entry name" value="SINGLE-STRANDED DNA-BINDING PROTEIN"/>
    <property type="match status" value="1"/>
</dbReference>
<reference evidence="5 6" key="1">
    <citation type="journal article" date="2016" name="Nat. Commun.">
        <title>Thousands of microbial genomes shed light on interconnected biogeochemical processes in an aquifer system.</title>
        <authorList>
            <person name="Anantharaman K."/>
            <person name="Brown C.T."/>
            <person name="Hug L.A."/>
            <person name="Sharon I."/>
            <person name="Castelle C.J."/>
            <person name="Probst A.J."/>
            <person name="Thomas B.C."/>
            <person name="Singh A."/>
            <person name="Wilkins M.J."/>
            <person name="Karaoz U."/>
            <person name="Brodie E.L."/>
            <person name="Williams K.H."/>
            <person name="Hubbard S.S."/>
            <person name="Banfield J.F."/>
        </authorList>
    </citation>
    <scope>NUCLEOTIDE SEQUENCE [LARGE SCALE GENOMIC DNA]</scope>
</reference>
<dbReference type="AlphaFoldDB" id="A0A1G2UJP5"/>
<dbReference type="HAMAP" id="MF_00984">
    <property type="entry name" value="SSB"/>
    <property type="match status" value="1"/>
</dbReference>
<evidence type="ECO:0000256" key="3">
    <source>
        <dbReference type="PIRNR" id="PIRNR002070"/>
    </source>
</evidence>
<proteinExistence type="inferred from homology"/>
<evidence type="ECO:0000313" key="6">
    <source>
        <dbReference type="Proteomes" id="UP000177202"/>
    </source>
</evidence>
<organism evidence="5 6">
    <name type="scientific">Candidatus Zambryskibacteria bacterium RIFCSPLOWO2_02_FULL_44_12b</name>
    <dbReference type="NCBI Taxonomy" id="1802772"/>
    <lineage>
        <taxon>Bacteria</taxon>
        <taxon>Candidatus Zambryskiibacteriota</taxon>
    </lineage>
</organism>
<evidence type="ECO:0000313" key="5">
    <source>
        <dbReference type="EMBL" id="OHB09653.1"/>
    </source>
</evidence>
<dbReference type="EMBL" id="MHWP01000029">
    <property type="protein sequence ID" value="OHB09653.1"/>
    <property type="molecule type" value="Genomic_DNA"/>
</dbReference>
<evidence type="ECO:0000256" key="1">
    <source>
        <dbReference type="ARBA" id="ARBA00023125"/>
    </source>
</evidence>
<feature type="compositionally biased region" description="Acidic residues" evidence="4">
    <location>
        <begin position="134"/>
        <end position="147"/>
    </location>
</feature>
<dbReference type="GO" id="GO:0003697">
    <property type="term" value="F:single-stranded DNA binding"/>
    <property type="evidence" value="ECO:0007669"/>
    <property type="project" value="UniProtKB-UniRule"/>
</dbReference>
<dbReference type="InterPro" id="IPR011344">
    <property type="entry name" value="ssDNA-bd"/>
</dbReference>
<keyword evidence="1 2" id="KW-0238">DNA-binding</keyword>
<dbReference type="Proteomes" id="UP000177202">
    <property type="component" value="Unassembled WGS sequence"/>
</dbReference>
<dbReference type="SUPFAM" id="SSF50249">
    <property type="entry name" value="Nucleic acid-binding proteins"/>
    <property type="match status" value="1"/>
</dbReference>
<dbReference type="GO" id="GO:0006260">
    <property type="term" value="P:DNA replication"/>
    <property type="evidence" value="ECO:0007669"/>
    <property type="project" value="InterPro"/>
</dbReference>
<dbReference type="Gene3D" id="2.40.50.140">
    <property type="entry name" value="Nucleic acid-binding proteins"/>
    <property type="match status" value="1"/>
</dbReference>
<dbReference type="GO" id="GO:0009295">
    <property type="term" value="C:nucleoid"/>
    <property type="evidence" value="ECO:0007669"/>
    <property type="project" value="TreeGrafter"/>
</dbReference>